<dbReference type="Proteomes" id="UP001218188">
    <property type="component" value="Unassembled WGS sequence"/>
</dbReference>
<evidence type="ECO:0000313" key="1">
    <source>
        <dbReference type="EMBL" id="KAJ7030879.1"/>
    </source>
</evidence>
<proteinExistence type="predicted"/>
<protein>
    <submittedName>
        <fullName evidence="1">Uncharacterized protein</fullName>
    </submittedName>
</protein>
<evidence type="ECO:0000313" key="2">
    <source>
        <dbReference type="Proteomes" id="UP001218188"/>
    </source>
</evidence>
<dbReference type="EMBL" id="JARJCM010000086">
    <property type="protein sequence ID" value="KAJ7030879.1"/>
    <property type="molecule type" value="Genomic_DNA"/>
</dbReference>
<reference evidence="1" key="1">
    <citation type="submission" date="2023-03" db="EMBL/GenBank/DDBJ databases">
        <title>Massive genome expansion in bonnet fungi (Mycena s.s.) driven by repeated elements and novel gene families across ecological guilds.</title>
        <authorList>
            <consortium name="Lawrence Berkeley National Laboratory"/>
            <person name="Harder C.B."/>
            <person name="Miyauchi S."/>
            <person name="Viragh M."/>
            <person name="Kuo A."/>
            <person name="Thoen E."/>
            <person name="Andreopoulos B."/>
            <person name="Lu D."/>
            <person name="Skrede I."/>
            <person name="Drula E."/>
            <person name="Henrissat B."/>
            <person name="Morin E."/>
            <person name="Kohler A."/>
            <person name="Barry K."/>
            <person name="LaButti K."/>
            <person name="Morin E."/>
            <person name="Salamov A."/>
            <person name="Lipzen A."/>
            <person name="Mereny Z."/>
            <person name="Hegedus B."/>
            <person name="Baldrian P."/>
            <person name="Stursova M."/>
            <person name="Weitz H."/>
            <person name="Taylor A."/>
            <person name="Grigoriev I.V."/>
            <person name="Nagy L.G."/>
            <person name="Martin F."/>
            <person name="Kauserud H."/>
        </authorList>
    </citation>
    <scope>NUCLEOTIDE SEQUENCE</scope>
    <source>
        <strain evidence="1">CBHHK200</strain>
    </source>
</reference>
<keyword evidence="2" id="KW-1185">Reference proteome</keyword>
<organism evidence="1 2">
    <name type="scientific">Mycena alexandri</name>
    <dbReference type="NCBI Taxonomy" id="1745969"/>
    <lineage>
        <taxon>Eukaryota</taxon>
        <taxon>Fungi</taxon>
        <taxon>Dikarya</taxon>
        <taxon>Basidiomycota</taxon>
        <taxon>Agaricomycotina</taxon>
        <taxon>Agaricomycetes</taxon>
        <taxon>Agaricomycetidae</taxon>
        <taxon>Agaricales</taxon>
        <taxon>Marasmiineae</taxon>
        <taxon>Mycenaceae</taxon>
        <taxon>Mycena</taxon>
    </lineage>
</organism>
<comment type="caution">
    <text evidence="1">The sequence shown here is derived from an EMBL/GenBank/DDBJ whole genome shotgun (WGS) entry which is preliminary data.</text>
</comment>
<name>A0AAD6X3J2_9AGAR</name>
<dbReference type="AlphaFoldDB" id="A0AAD6X3J2"/>
<sequence>MDARVYRAFSEIHREENEYLQQQIRLYTDRLNADTPSLARQIKYRRQVFQLRLRMEARVESRFVGVLDRYGYASDSGPYYDPSHGY</sequence>
<gene>
    <name evidence="1" type="ORF">C8F04DRAFT_1263363</name>
</gene>
<accession>A0AAD6X3J2</accession>